<organism evidence="1 2">
    <name type="scientific">Escallonia rubra</name>
    <dbReference type="NCBI Taxonomy" id="112253"/>
    <lineage>
        <taxon>Eukaryota</taxon>
        <taxon>Viridiplantae</taxon>
        <taxon>Streptophyta</taxon>
        <taxon>Embryophyta</taxon>
        <taxon>Tracheophyta</taxon>
        <taxon>Spermatophyta</taxon>
        <taxon>Magnoliopsida</taxon>
        <taxon>eudicotyledons</taxon>
        <taxon>Gunneridae</taxon>
        <taxon>Pentapetalae</taxon>
        <taxon>asterids</taxon>
        <taxon>campanulids</taxon>
        <taxon>Escalloniales</taxon>
        <taxon>Escalloniaceae</taxon>
        <taxon>Escallonia</taxon>
    </lineage>
</organism>
<sequence>METPPEPQSVGSMEVGPSSSRGAAAYLRLATVEQLIILLREPRYREEVIVLLDKCVANHPDTRMNFIKAKIPIYLYPFLKMKEVETPYAFLKLASLGVIGGLLKVAAFILSKILIQEEGLHYCCDYVERCYTVGRLLAGIIEKVSKPKVRQLKHVINCFLRMSDEPRACDALRHCFPAKLSDSSFINVLNQEDPSTMALLQQLIYKLTAVTKVSVDANWGAGLAFPPTAPVESATLSMYKKA</sequence>
<reference evidence="1" key="1">
    <citation type="submission" date="2022-12" db="EMBL/GenBank/DDBJ databases">
        <title>Draft genome assemblies for two species of Escallonia (Escalloniales).</title>
        <authorList>
            <person name="Chanderbali A."/>
            <person name="Dervinis C."/>
            <person name="Anghel I."/>
            <person name="Soltis D."/>
            <person name="Soltis P."/>
            <person name="Zapata F."/>
        </authorList>
    </citation>
    <scope>NUCLEOTIDE SEQUENCE</scope>
    <source>
        <strain evidence="1">UCBG92.1500</strain>
        <tissue evidence="1">Leaf</tissue>
    </source>
</reference>
<keyword evidence="2" id="KW-1185">Reference proteome</keyword>
<dbReference type="Pfam" id="PF04078">
    <property type="entry name" value="Rcd1"/>
    <property type="match status" value="2"/>
</dbReference>
<evidence type="ECO:0000313" key="1">
    <source>
        <dbReference type="EMBL" id="KAK2988612.1"/>
    </source>
</evidence>
<gene>
    <name evidence="1" type="ORF">RJ640_026109</name>
</gene>
<dbReference type="PANTHER" id="PTHR12262">
    <property type="entry name" value="CCR4-NOT TRANSCRIPTION COMPLEX SUBUNIT 9"/>
    <property type="match status" value="1"/>
</dbReference>
<dbReference type="InterPro" id="IPR007216">
    <property type="entry name" value="CNOT9"/>
</dbReference>
<dbReference type="GO" id="GO:0006402">
    <property type="term" value="P:mRNA catabolic process"/>
    <property type="evidence" value="ECO:0007669"/>
    <property type="project" value="InterPro"/>
</dbReference>
<dbReference type="EMBL" id="JAVXUO010000846">
    <property type="protein sequence ID" value="KAK2988612.1"/>
    <property type="molecule type" value="Genomic_DNA"/>
</dbReference>
<dbReference type="InterPro" id="IPR011989">
    <property type="entry name" value="ARM-like"/>
</dbReference>
<dbReference type="Gene3D" id="1.25.10.10">
    <property type="entry name" value="Leucine-rich Repeat Variant"/>
    <property type="match status" value="2"/>
</dbReference>
<dbReference type="GO" id="GO:0030014">
    <property type="term" value="C:CCR4-NOT complex"/>
    <property type="evidence" value="ECO:0007669"/>
    <property type="project" value="InterPro"/>
</dbReference>
<comment type="caution">
    <text evidence="1">The sequence shown here is derived from an EMBL/GenBank/DDBJ whole genome shotgun (WGS) entry which is preliminary data.</text>
</comment>
<dbReference type="AlphaFoldDB" id="A0AA88RGL6"/>
<proteinExistence type="predicted"/>
<protein>
    <submittedName>
        <fullName evidence="1">Uncharacterized protein</fullName>
    </submittedName>
</protein>
<name>A0AA88RGL6_9ASTE</name>
<dbReference type="Proteomes" id="UP001187471">
    <property type="component" value="Unassembled WGS sequence"/>
</dbReference>
<evidence type="ECO:0000313" key="2">
    <source>
        <dbReference type="Proteomes" id="UP001187471"/>
    </source>
</evidence>
<accession>A0AA88RGL6</accession>